<feature type="transmembrane region" description="Helical" evidence="1">
    <location>
        <begin position="126"/>
        <end position="150"/>
    </location>
</feature>
<feature type="transmembrane region" description="Helical" evidence="1">
    <location>
        <begin position="156"/>
        <end position="178"/>
    </location>
</feature>
<dbReference type="PATRIC" id="fig|1415168.3.peg.2505"/>
<evidence type="ECO:0000313" key="2">
    <source>
        <dbReference type="EMBL" id="KEY61554.1"/>
    </source>
</evidence>
<dbReference type="AlphaFoldDB" id="A0A084A8C5"/>
<dbReference type="Proteomes" id="UP000028401">
    <property type="component" value="Unassembled WGS sequence"/>
</dbReference>
<feature type="transmembrane region" description="Helical" evidence="1">
    <location>
        <begin position="37"/>
        <end position="56"/>
    </location>
</feature>
<evidence type="ECO:0000256" key="1">
    <source>
        <dbReference type="SAM" id="Phobius"/>
    </source>
</evidence>
<dbReference type="RefSeq" id="WP_042748886.1">
    <property type="nucleotide sequence ID" value="NZ_AZSI01000161.1"/>
</dbReference>
<feature type="transmembrane region" description="Helical" evidence="1">
    <location>
        <begin position="12"/>
        <end position="31"/>
    </location>
</feature>
<protein>
    <submittedName>
        <fullName evidence="2">Uncharacterized protein</fullName>
    </submittedName>
</protein>
<reference evidence="2 3" key="1">
    <citation type="submission" date="2014-06" db="EMBL/GenBank/DDBJ databases">
        <title>Draft genome sequence of the putrescine producing strain Lactococcus lactis subsp cremoris GE214.</title>
        <authorList>
            <person name="Ladero V."/>
            <person name="Linares D.M."/>
            <person name="del Rio B."/>
            <person name="Mayo B."/>
            <person name="Martin M.C."/>
            <person name="Fernandez M."/>
            <person name="Alvarez M.A."/>
        </authorList>
    </citation>
    <scope>NUCLEOTIDE SEQUENCE [LARGE SCALE GENOMIC DNA]</scope>
    <source>
        <strain evidence="2 3">GE214</strain>
    </source>
</reference>
<sequence length="183" mass="20374">MKDEVQIKKYLPSLIFAIILPVVAYLLLKTWGSTDTLALGIATAFPVIHMVWSLIVRKEVNPVSLVAIIGFLISLLTIYLTHGNNLAFKLWHPILTAAIGTIFLLSLVFNRPLLEFANEGQSHKKMMILTLFMGLVFVCHALSVILLAFWVKTTAFVLISKIIDFSAVAILLLGLGFLRKKLI</sequence>
<dbReference type="EMBL" id="AZSI01000161">
    <property type="protein sequence ID" value="KEY61554.1"/>
    <property type="molecule type" value="Genomic_DNA"/>
</dbReference>
<proteinExistence type="predicted"/>
<name>A0A084A8C5_LACLC</name>
<keyword evidence="1" id="KW-0472">Membrane</keyword>
<comment type="caution">
    <text evidence="2">The sequence shown here is derived from an EMBL/GenBank/DDBJ whole genome shotgun (WGS) entry which is preliminary data.</text>
</comment>
<feature type="transmembrane region" description="Helical" evidence="1">
    <location>
        <begin position="63"/>
        <end position="82"/>
    </location>
</feature>
<keyword evidence="1" id="KW-1133">Transmembrane helix</keyword>
<organism evidence="2 3">
    <name type="scientific">Lactococcus cremoris subsp. cremoris GE214</name>
    <dbReference type="NCBI Taxonomy" id="1415168"/>
    <lineage>
        <taxon>Bacteria</taxon>
        <taxon>Bacillati</taxon>
        <taxon>Bacillota</taxon>
        <taxon>Bacilli</taxon>
        <taxon>Lactobacillales</taxon>
        <taxon>Streptococcaceae</taxon>
        <taxon>Lactococcus</taxon>
        <taxon>Lactococcus cremoris subsp. cremoris</taxon>
    </lineage>
</organism>
<accession>A0A084A8C5</accession>
<evidence type="ECO:0000313" key="3">
    <source>
        <dbReference type="Proteomes" id="UP000028401"/>
    </source>
</evidence>
<gene>
    <name evidence="2" type="ORF">U725_02438</name>
</gene>
<feature type="transmembrane region" description="Helical" evidence="1">
    <location>
        <begin position="94"/>
        <end position="114"/>
    </location>
</feature>
<keyword evidence="1" id="KW-0812">Transmembrane</keyword>